<dbReference type="Proteomes" id="UP000790787">
    <property type="component" value="Chromosome 10"/>
</dbReference>
<reference evidence="1" key="1">
    <citation type="journal article" date="2014" name="Nat. Commun.">
        <title>The tobacco genome sequence and its comparison with those of tomato and potato.</title>
        <authorList>
            <person name="Sierro N."/>
            <person name="Battey J.N."/>
            <person name="Ouadi S."/>
            <person name="Bakaher N."/>
            <person name="Bovet L."/>
            <person name="Willig A."/>
            <person name="Goepfert S."/>
            <person name="Peitsch M.C."/>
            <person name="Ivanov N.V."/>
        </authorList>
    </citation>
    <scope>NUCLEOTIDE SEQUENCE [LARGE SCALE GENOMIC DNA]</scope>
</reference>
<dbReference type="OrthoDB" id="1938551at2759"/>
<sequence length="209" mass="24327">MSNRMQDTKLIEKEKVLKHNLEKWVMIEENVYKQKSRVQWLKLGDSNSGYFFAQMKHRNNTNRIQMLTDDMERQLVLDDEIEAEILGYYRKLLGSKDDSIPAINPNVIKMGTILSREQQMQLIKQVTKEEIGEVLEEINDQKALGYDGFNAIFFKRAWGSIGEEVTQAVKEFFDIAQMYKPVNCISITLIPKVKSPTSIKEFSPYHDAQ</sequence>
<keyword evidence="1" id="KW-1185">Reference proteome</keyword>
<reference evidence="2" key="2">
    <citation type="submission" date="2025-08" db="UniProtKB">
        <authorList>
            <consortium name="RefSeq"/>
        </authorList>
    </citation>
    <scope>IDENTIFICATION</scope>
    <source>
        <tissue evidence="2">Leaf</tissue>
    </source>
</reference>
<proteinExistence type="predicted"/>
<protein>
    <submittedName>
        <fullName evidence="2">Uncharacterized protein LOC107803069</fullName>
    </submittedName>
</protein>
<dbReference type="KEGG" id="nta:107803069"/>
<accession>A0A1S4AZN7</accession>
<organism evidence="1 2">
    <name type="scientific">Nicotiana tabacum</name>
    <name type="common">Common tobacco</name>
    <dbReference type="NCBI Taxonomy" id="4097"/>
    <lineage>
        <taxon>Eukaryota</taxon>
        <taxon>Viridiplantae</taxon>
        <taxon>Streptophyta</taxon>
        <taxon>Embryophyta</taxon>
        <taxon>Tracheophyta</taxon>
        <taxon>Spermatophyta</taxon>
        <taxon>Magnoliopsida</taxon>
        <taxon>eudicotyledons</taxon>
        <taxon>Gunneridae</taxon>
        <taxon>Pentapetalae</taxon>
        <taxon>asterids</taxon>
        <taxon>lamiids</taxon>
        <taxon>Solanales</taxon>
        <taxon>Solanaceae</taxon>
        <taxon>Nicotianoideae</taxon>
        <taxon>Nicotianeae</taxon>
        <taxon>Nicotiana</taxon>
    </lineage>
</organism>
<gene>
    <name evidence="2" type="primary">LOC107803069</name>
</gene>
<dbReference type="RefSeq" id="XP_016482155.1">
    <property type="nucleotide sequence ID" value="XM_016626669.1"/>
</dbReference>
<dbReference type="GeneID" id="107803069"/>
<dbReference type="STRING" id="4097.A0A1S4AZN7"/>
<dbReference type="PaxDb" id="4097-A0A1S4AZN7"/>
<evidence type="ECO:0000313" key="2">
    <source>
        <dbReference type="RefSeq" id="XP_016482155.1"/>
    </source>
</evidence>
<evidence type="ECO:0000313" key="1">
    <source>
        <dbReference type="Proteomes" id="UP000790787"/>
    </source>
</evidence>
<name>A0A1S4AZN7_TOBAC</name>
<dbReference type="AlphaFoldDB" id="A0A1S4AZN7"/>